<dbReference type="AlphaFoldDB" id="A0A919BLQ3"/>
<proteinExistence type="predicted"/>
<dbReference type="Pfam" id="PF01037">
    <property type="entry name" value="AsnC_trans_reg"/>
    <property type="match status" value="1"/>
</dbReference>
<keyword evidence="3" id="KW-0010">Activator</keyword>
<dbReference type="PANTHER" id="PTHR30154:SF0">
    <property type="entry name" value="LEUCINE-RESPONSIVE REGULATORY PROTEIN"/>
    <property type="match status" value="1"/>
</dbReference>
<keyword evidence="4" id="KW-0804">Transcription</keyword>
<name>A0A919BLQ3_9GAMM</name>
<evidence type="ECO:0000313" key="7">
    <source>
        <dbReference type="EMBL" id="GHF99118.1"/>
    </source>
</evidence>
<dbReference type="InterPro" id="IPR036388">
    <property type="entry name" value="WH-like_DNA-bd_sf"/>
</dbReference>
<evidence type="ECO:0000313" key="8">
    <source>
        <dbReference type="Proteomes" id="UP000623842"/>
    </source>
</evidence>
<gene>
    <name evidence="7" type="ORF">GCM10017161_29360</name>
</gene>
<reference evidence="7" key="1">
    <citation type="journal article" date="2014" name="Int. J. Syst. Evol. Microbiol.">
        <title>Complete genome sequence of Corynebacterium casei LMG S-19264T (=DSM 44701T), isolated from a smear-ripened cheese.</title>
        <authorList>
            <consortium name="US DOE Joint Genome Institute (JGI-PGF)"/>
            <person name="Walter F."/>
            <person name="Albersmeier A."/>
            <person name="Kalinowski J."/>
            <person name="Ruckert C."/>
        </authorList>
    </citation>
    <scope>NUCLEOTIDE SEQUENCE</scope>
    <source>
        <strain evidence="7">KCTC 42731</strain>
    </source>
</reference>
<dbReference type="SUPFAM" id="SSF54909">
    <property type="entry name" value="Dimeric alpha+beta barrel"/>
    <property type="match status" value="1"/>
</dbReference>
<dbReference type="InterPro" id="IPR019887">
    <property type="entry name" value="Tscrpt_reg_AsnC/Lrp_C"/>
</dbReference>
<dbReference type="PROSITE" id="PS00519">
    <property type="entry name" value="HTH_ASNC_1"/>
    <property type="match status" value="1"/>
</dbReference>
<dbReference type="InterPro" id="IPR000485">
    <property type="entry name" value="AsnC-type_HTH_dom"/>
</dbReference>
<accession>A0A919BLQ3</accession>
<dbReference type="InterPro" id="IPR019888">
    <property type="entry name" value="Tscrpt_reg_AsnC-like"/>
</dbReference>
<evidence type="ECO:0000259" key="6">
    <source>
        <dbReference type="PROSITE" id="PS50956"/>
    </source>
</evidence>
<evidence type="ECO:0000256" key="5">
    <source>
        <dbReference type="ARBA" id="ARBA00039227"/>
    </source>
</evidence>
<keyword evidence="2" id="KW-0238">DNA-binding</keyword>
<dbReference type="PANTHER" id="PTHR30154">
    <property type="entry name" value="LEUCINE-RESPONSIVE REGULATORY PROTEIN"/>
    <property type="match status" value="1"/>
</dbReference>
<dbReference type="InterPro" id="IPR036390">
    <property type="entry name" value="WH_DNA-bd_sf"/>
</dbReference>
<dbReference type="GO" id="GO:0005829">
    <property type="term" value="C:cytosol"/>
    <property type="evidence" value="ECO:0007669"/>
    <property type="project" value="TreeGrafter"/>
</dbReference>
<dbReference type="RefSeq" id="WP_189772095.1">
    <property type="nucleotide sequence ID" value="NZ_BNCK01000007.1"/>
</dbReference>
<dbReference type="Proteomes" id="UP000623842">
    <property type="component" value="Unassembled WGS sequence"/>
</dbReference>
<feature type="domain" description="HTH asnC-type" evidence="6">
    <location>
        <begin position="1"/>
        <end position="67"/>
    </location>
</feature>
<dbReference type="GO" id="GO:0006524">
    <property type="term" value="P:alanine catabolic process"/>
    <property type="evidence" value="ECO:0007669"/>
    <property type="project" value="TreeGrafter"/>
</dbReference>
<evidence type="ECO:0000256" key="1">
    <source>
        <dbReference type="ARBA" id="ARBA00023015"/>
    </source>
</evidence>
<dbReference type="InterPro" id="IPR011991">
    <property type="entry name" value="ArsR-like_HTH"/>
</dbReference>
<reference evidence="7" key="2">
    <citation type="submission" date="2020-09" db="EMBL/GenBank/DDBJ databases">
        <authorList>
            <person name="Sun Q."/>
            <person name="Kim S."/>
        </authorList>
    </citation>
    <scope>NUCLEOTIDE SEQUENCE</scope>
    <source>
        <strain evidence="7">KCTC 42731</strain>
    </source>
</reference>
<evidence type="ECO:0000256" key="4">
    <source>
        <dbReference type="ARBA" id="ARBA00023163"/>
    </source>
</evidence>
<dbReference type="InterPro" id="IPR011008">
    <property type="entry name" value="Dimeric_a/b-barrel"/>
</dbReference>
<dbReference type="Gene3D" id="1.10.10.10">
    <property type="entry name" value="Winged helix-like DNA-binding domain superfamily/Winged helix DNA-binding domain"/>
    <property type="match status" value="1"/>
</dbReference>
<dbReference type="SUPFAM" id="SSF46785">
    <property type="entry name" value="Winged helix' DNA-binding domain"/>
    <property type="match status" value="1"/>
</dbReference>
<protein>
    <recommendedName>
        <fullName evidence="5">Leucine-responsive regulatory protein</fullName>
    </recommendedName>
</protein>
<dbReference type="GO" id="GO:0043201">
    <property type="term" value="P:response to L-leucine"/>
    <property type="evidence" value="ECO:0007669"/>
    <property type="project" value="TreeGrafter"/>
</dbReference>
<dbReference type="SMART" id="SM00344">
    <property type="entry name" value="HTH_ASNC"/>
    <property type="match status" value="1"/>
</dbReference>
<organism evidence="7 8">
    <name type="scientific">Thalassotalea marina</name>
    <dbReference type="NCBI Taxonomy" id="1673741"/>
    <lineage>
        <taxon>Bacteria</taxon>
        <taxon>Pseudomonadati</taxon>
        <taxon>Pseudomonadota</taxon>
        <taxon>Gammaproteobacteria</taxon>
        <taxon>Alteromonadales</taxon>
        <taxon>Colwelliaceae</taxon>
        <taxon>Thalassotalea</taxon>
    </lineage>
</organism>
<keyword evidence="1" id="KW-0805">Transcription regulation</keyword>
<keyword evidence="8" id="KW-1185">Reference proteome</keyword>
<dbReference type="Gene3D" id="3.30.70.920">
    <property type="match status" value="1"/>
</dbReference>
<dbReference type="GO" id="GO:0043565">
    <property type="term" value="F:sequence-specific DNA binding"/>
    <property type="evidence" value="ECO:0007669"/>
    <property type="project" value="InterPro"/>
</dbReference>
<evidence type="ECO:0000256" key="3">
    <source>
        <dbReference type="ARBA" id="ARBA00023159"/>
    </source>
</evidence>
<sequence length="150" mass="16839">MFKKDKFNERILQELKRNGRIANAELADKVGLSPSACLRRVQELEQAGVIKGYRAILDSAKLDIGFIAYVAIGLRDHSTSSQHAFEQALMPIEAVTECHNVTGSYEYLLRIETRDINSYKKVHADVLGAIPQVSMIETHVVMDSAKDNRH</sequence>
<dbReference type="PROSITE" id="PS50956">
    <property type="entry name" value="HTH_ASNC_2"/>
    <property type="match status" value="1"/>
</dbReference>
<dbReference type="CDD" id="cd00090">
    <property type="entry name" value="HTH_ARSR"/>
    <property type="match status" value="1"/>
</dbReference>
<dbReference type="Pfam" id="PF13412">
    <property type="entry name" value="HTH_24"/>
    <property type="match status" value="1"/>
</dbReference>
<dbReference type="InterPro" id="IPR019885">
    <property type="entry name" value="Tscrpt_reg_HTH_AsnC-type_CS"/>
</dbReference>
<dbReference type="GO" id="GO:0006355">
    <property type="term" value="P:regulation of DNA-templated transcription"/>
    <property type="evidence" value="ECO:0007669"/>
    <property type="project" value="UniProtKB-ARBA"/>
</dbReference>
<dbReference type="PRINTS" id="PR00033">
    <property type="entry name" value="HTHASNC"/>
</dbReference>
<evidence type="ECO:0000256" key="2">
    <source>
        <dbReference type="ARBA" id="ARBA00023125"/>
    </source>
</evidence>
<comment type="caution">
    <text evidence="7">The sequence shown here is derived from an EMBL/GenBank/DDBJ whole genome shotgun (WGS) entry which is preliminary data.</text>
</comment>
<dbReference type="EMBL" id="BNCK01000007">
    <property type="protein sequence ID" value="GHF99118.1"/>
    <property type="molecule type" value="Genomic_DNA"/>
</dbReference>